<feature type="domain" description="NAD-dependent epimerase/dehydratase" evidence="1">
    <location>
        <begin position="6"/>
        <end position="239"/>
    </location>
</feature>
<accession>A0A9P7KMR3</accession>
<dbReference type="PANTHER" id="PTHR48079:SF6">
    <property type="entry name" value="NAD(P)-BINDING DOMAIN-CONTAINING PROTEIN-RELATED"/>
    <property type="match status" value="1"/>
</dbReference>
<evidence type="ECO:0000259" key="1">
    <source>
        <dbReference type="Pfam" id="PF01370"/>
    </source>
</evidence>
<dbReference type="PANTHER" id="PTHR48079">
    <property type="entry name" value="PROTEIN YEEZ"/>
    <property type="match status" value="1"/>
</dbReference>
<organism evidence="2 3">
    <name type="scientific">Fusarium avenaceum</name>
    <dbReference type="NCBI Taxonomy" id="40199"/>
    <lineage>
        <taxon>Eukaryota</taxon>
        <taxon>Fungi</taxon>
        <taxon>Dikarya</taxon>
        <taxon>Ascomycota</taxon>
        <taxon>Pezizomycotina</taxon>
        <taxon>Sordariomycetes</taxon>
        <taxon>Hypocreomycetidae</taxon>
        <taxon>Hypocreales</taxon>
        <taxon>Nectriaceae</taxon>
        <taxon>Fusarium</taxon>
        <taxon>Fusarium tricinctum species complex</taxon>
    </lineage>
</organism>
<dbReference type="GO" id="GO:0004029">
    <property type="term" value="F:aldehyde dehydrogenase (NAD+) activity"/>
    <property type="evidence" value="ECO:0007669"/>
    <property type="project" value="TreeGrafter"/>
</dbReference>
<dbReference type="InterPro" id="IPR001509">
    <property type="entry name" value="Epimerase_deHydtase"/>
</dbReference>
<evidence type="ECO:0000313" key="2">
    <source>
        <dbReference type="EMBL" id="KAG5655993.1"/>
    </source>
</evidence>
<dbReference type="SUPFAM" id="SSF51735">
    <property type="entry name" value="NAD(P)-binding Rossmann-fold domains"/>
    <property type="match status" value="1"/>
</dbReference>
<dbReference type="Pfam" id="PF01370">
    <property type="entry name" value="Epimerase"/>
    <property type="match status" value="1"/>
</dbReference>
<proteinExistence type="predicted"/>
<dbReference type="EMBL" id="JAGPUO010000024">
    <property type="protein sequence ID" value="KAG5655993.1"/>
    <property type="molecule type" value="Genomic_DNA"/>
</dbReference>
<dbReference type="Gene3D" id="3.40.50.720">
    <property type="entry name" value="NAD(P)-binding Rossmann-like Domain"/>
    <property type="match status" value="1"/>
</dbReference>
<dbReference type="Proteomes" id="UP000782241">
    <property type="component" value="Unassembled WGS sequence"/>
</dbReference>
<sequence length="351" mass="38176">MAPPKVLLTGATGYIGGSVLNTILTSSHPSLKNIQITALVRREEQANTLAELNVTPVIFSSLDGTELLEQLASEHDVVIHAANGYHIPSAKALIKGLAQRKARTGEAVHYIHNSGTSNFGDRPVSGAYTENPPRVFSDKDNIYEYEKYREGIETYHQRTTDVAVFELGAETGVSTYIICSPLIYGRGIGLFNKSSIQIPILIRSALVRGEAIYAGNGLGVWDHTHIEDIAALYTLILAKAIAKEGVPSGKNGFYFANAGRQSWLDIAKGIARVGHQLGKLPAEPKSVTLAEASQAWFGGDEDLTEPAICSHSLTNGERSRELGWMPLKDDSRWEETIAEEFEVALKDMTSI</sequence>
<dbReference type="InterPro" id="IPR051783">
    <property type="entry name" value="NAD(P)-dependent_oxidoreduct"/>
</dbReference>
<reference evidence="2" key="1">
    <citation type="submission" date="2021-04" db="EMBL/GenBank/DDBJ databases">
        <title>Draft genome of Fusarium avenaceum strain F156N33, isolated from an atmospheric sample in Virginia.</title>
        <authorList>
            <person name="Yang S."/>
            <person name="Vinatzer B.A."/>
            <person name="Coleman J."/>
        </authorList>
    </citation>
    <scope>NUCLEOTIDE SEQUENCE</scope>
    <source>
        <strain evidence="2">F156N33</strain>
    </source>
</reference>
<keyword evidence="3" id="KW-1185">Reference proteome</keyword>
<name>A0A9P7KMR3_9HYPO</name>
<dbReference type="InterPro" id="IPR036291">
    <property type="entry name" value="NAD(P)-bd_dom_sf"/>
</dbReference>
<dbReference type="GO" id="GO:0005737">
    <property type="term" value="C:cytoplasm"/>
    <property type="evidence" value="ECO:0007669"/>
    <property type="project" value="TreeGrafter"/>
</dbReference>
<comment type="caution">
    <text evidence="2">The sequence shown here is derived from an EMBL/GenBank/DDBJ whole genome shotgun (WGS) entry which is preliminary data.</text>
</comment>
<protein>
    <recommendedName>
        <fullName evidence="1">NAD-dependent epimerase/dehydratase domain-containing protein</fullName>
    </recommendedName>
</protein>
<dbReference type="AlphaFoldDB" id="A0A9P7KMR3"/>
<evidence type="ECO:0000313" key="3">
    <source>
        <dbReference type="Proteomes" id="UP000782241"/>
    </source>
</evidence>
<gene>
    <name evidence="2" type="ORF">KAF25_001563</name>
</gene>